<gene>
    <name evidence="3" type="ORF">POF43_006335</name>
    <name evidence="4" type="ORF">POF50_000510</name>
</gene>
<dbReference type="SUPFAM" id="SSF52200">
    <property type="entry name" value="Toll/Interleukin receptor TIR domain"/>
    <property type="match status" value="1"/>
</dbReference>
<dbReference type="InterPro" id="IPR047603">
    <property type="entry name" value="FxsC_N"/>
</dbReference>
<sequence>MLTSGKRWGDERYPYFFLSYAHTPSQDASVADPNLWVERLYQDLCEHILSLTDLPHSTVGFMDRDIRTGEGWSDRLSEALATCRVFVPLTSPRYFGSLNCGKEWFAFQQRAIQQQARSDRPIQAIVPALWVPMPPESTPSAAEQLQFNHAAFGARYTADGFYGLIKLRRLREEYEVAVYELARHIVKVAEISHIGPGQPVDYRRIPSAFGTPRGTRNLRITVAAASRHHLPPGRDAQYYGDRAVDWNPFYPLSRRPLASVAAEFAGSFDYHPTLVSFDDEPDPLESAEPVDGPEILLVDRWAVADPRQRERLGRLDVADRPWTGVVVPWNRDDAQSREHEEELVTALSETMPRKTAQGSVICRRAAHGVLSLESLSDVLPDVVEYAASQYLKRAPAFPPEGPHKERFRLSPPDVTGSTAPPQDRNPRPDQKEDPR</sequence>
<organism evidence="4">
    <name type="scientific">Streptantibioticus silvisoli</name>
    <dbReference type="NCBI Taxonomy" id="2705255"/>
    <lineage>
        <taxon>Bacteria</taxon>
        <taxon>Bacillati</taxon>
        <taxon>Actinomycetota</taxon>
        <taxon>Actinomycetes</taxon>
        <taxon>Kitasatosporales</taxon>
        <taxon>Streptomycetaceae</taxon>
        <taxon>Streptantibioticus</taxon>
    </lineage>
</organism>
<dbReference type="GO" id="GO:0007165">
    <property type="term" value="P:signal transduction"/>
    <property type="evidence" value="ECO:0007669"/>
    <property type="project" value="InterPro"/>
</dbReference>
<dbReference type="PROSITE" id="PS50104">
    <property type="entry name" value="TIR"/>
    <property type="match status" value="1"/>
</dbReference>
<dbReference type="EMBL" id="JAAGKO020000006">
    <property type="protein sequence ID" value="MDI5962335.1"/>
    <property type="molecule type" value="Genomic_DNA"/>
</dbReference>
<feature type="domain" description="TIR" evidence="2">
    <location>
        <begin position="12"/>
        <end position="174"/>
    </location>
</feature>
<comment type="caution">
    <text evidence="4">The sequence shown here is derived from an EMBL/GenBank/DDBJ whole genome shotgun (WGS) entry which is preliminary data.</text>
</comment>
<dbReference type="InterPro" id="IPR026367">
    <property type="entry name" value="FxsC_C"/>
</dbReference>
<evidence type="ECO:0000313" key="4">
    <source>
        <dbReference type="EMBL" id="MDI5967847.1"/>
    </source>
</evidence>
<dbReference type="AlphaFoldDB" id="A0AA90H082"/>
<dbReference type="Gene3D" id="3.40.50.10140">
    <property type="entry name" value="Toll/interleukin-1 receptor homology (TIR) domain"/>
    <property type="match status" value="1"/>
</dbReference>
<feature type="region of interest" description="Disordered" evidence="1">
    <location>
        <begin position="394"/>
        <end position="435"/>
    </location>
</feature>
<dbReference type="NCBIfam" id="TIGR04276">
    <property type="entry name" value="FxsC_Cterm"/>
    <property type="match status" value="1"/>
</dbReference>
<protein>
    <submittedName>
        <fullName evidence="4">TIR-like protein FxsC</fullName>
    </submittedName>
</protein>
<keyword evidence="5" id="KW-1185">Reference proteome</keyword>
<feature type="compositionally biased region" description="Basic and acidic residues" evidence="1">
    <location>
        <begin position="424"/>
        <end position="435"/>
    </location>
</feature>
<dbReference type="Proteomes" id="UP001156398">
    <property type="component" value="Unassembled WGS sequence"/>
</dbReference>
<dbReference type="InterPro" id="IPR035897">
    <property type="entry name" value="Toll_tir_struct_dom_sf"/>
</dbReference>
<evidence type="ECO:0000313" key="5">
    <source>
        <dbReference type="Proteomes" id="UP001156398"/>
    </source>
</evidence>
<evidence type="ECO:0000256" key="1">
    <source>
        <dbReference type="SAM" id="MobiDB-lite"/>
    </source>
</evidence>
<dbReference type="Pfam" id="PF13676">
    <property type="entry name" value="TIR_2"/>
    <property type="match status" value="1"/>
</dbReference>
<dbReference type="EMBL" id="JABXJJ020000001">
    <property type="protein sequence ID" value="MDI5967847.1"/>
    <property type="molecule type" value="Genomic_DNA"/>
</dbReference>
<evidence type="ECO:0000313" key="3">
    <source>
        <dbReference type="EMBL" id="MDI5962335.1"/>
    </source>
</evidence>
<dbReference type="InterPro" id="IPR000157">
    <property type="entry name" value="TIR_dom"/>
</dbReference>
<proteinExistence type="predicted"/>
<name>A0AA90H082_9ACTN</name>
<accession>A0AA90H082</accession>
<reference evidence="4 5" key="1">
    <citation type="submission" date="2023-05" db="EMBL/GenBank/DDBJ databases">
        <title>Streptantibioticus silvisoli sp. nov., acidotolerant actinomycetes 1 from pine litter.</title>
        <authorList>
            <person name="Swiecimska M."/>
            <person name="Golinska P."/>
            <person name="Sangal V."/>
            <person name="Wachnowicz B."/>
            <person name="Goodfellow M."/>
        </authorList>
    </citation>
    <scope>NUCLEOTIDE SEQUENCE</scope>
    <source>
        <strain evidence="4">SL13</strain>
        <strain evidence="3 5">SL54</strain>
    </source>
</reference>
<dbReference type="RefSeq" id="WP_271313551.1">
    <property type="nucleotide sequence ID" value="NZ_JAAGKO020000006.1"/>
</dbReference>
<dbReference type="NCBIfam" id="NF040588">
    <property type="entry name" value="FxsC_Nterm"/>
    <property type="match status" value="1"/>
</dbReference>
<evidence type="ECO:0000259" key="2">
    <source>
        <dbReference type="PROSITE" id="PS50104"/>
    </source>
</evidence>